<evidence type="ECO:0000313" key="2">
    <source>
        <dbReference type="EMBL" id="CEK93943.1"/>
    </source>
</evidence>
<feature type="non-terminal residue" evidence="2">
    <location>
        <position position="1"/>
    </location>
</feature>
<dbReference type="EMBL" id="HACG01047078">
    <property type="protein sequence ID" value="CEK93943.1"/>
    <property type="molecule type" value="Transcribed_RNA"/>
</dbReference>
<keyword evidence="1" id="KW-0472">Membrane</keyword>
<feature type="transmembrane region" description="Helical" evidence="1">
    <location>
        <begin position="44"/>
        <end position="69"/>
    </location>
</feature>
<organism evidence="2">
    <name type="scientific">Arion vulgaris</name>
    <dbReference type="NCBI Taxonomy" id="1028688"/>
    <lineage>
        <taxon>Eukaryota</taxon>
        <taxon>Metazoa</taxon>
        <taxon>Spiralia</taxon>
        <taxon>Lophotrochozoa</taxon>
        <taxon>Mollusca</taxon>
        <taxon>Gastropoda</taxon>
        <taxon>Heterobranchia</taxon>
        <taxon>Euthyneura</taxon>
        <taxon>Panpulmonata</taxon>
        <taxon>Eupulmonata</taxon>
        <taxon>Stylommatophora</taxon>
        <taxon>Helicina</taxon>
        <taxon>Arionoidea</taxon>
        <taxon>Arionidae</taxon>
        <taxon>Arion</taxon>
    </lineage>
</organism>
<protein>
    <submittedName>
        <fullName evidence="2">Uncharacterized protein</fullName>
    </submittedName>
</protein>
<dbReference type="AlphaFoldDB" id="A0A0B7BM07"/>
<keyword evidence="1" id="KW-1133">Transmembrane helix</keyword>
<accession>A0A0B7BM07</accession>
<gene>
    <name evidence="2" type="primary">ORF198067</name>
</gene>
<evidence type="ECO:0000256" key="1">
    <source>
        <dbReference type="SAM" id="Phobius"/>
    </source>
</evidence>
<proteinExistence type="predicted"/>
<name>A0A0B7BM07_9EUPU</name>
<reference evidence="2" key="1">
    <citation type="submission" date="2014-12" db="EMBL/GenBank/DDBJ databases">
        <title>Insight into the proteome of Arion vulgaris.</title>
        <authorList>
            <person name="Aradska J."/>
            <person name="Bulat T."/>
            <person name="Smidak R."/>
            <person name="Sarate P."/>
            <person name="Gangsoo J."/>
            <person name="Sialana F."/>
            <person name="Bilban M."/>
            <person name="Lubec G."/>
        </authorList>
    </citation>
    <scope>NUCLEOTIDE SEQUENCE</scope>
    <source>
        <tissue evidence="2">Skin</tissue>
    </source>
</reference>
<sequence length="130" mass="14918">VIEMDENTFNNSIQVKQDSDMNYSRFEEFCGGPFWNSSLLLNNWWPQFTPCFINTILVWVPCGYVWLLLPYFLHDVHNKLSVNILHPTKTDGDKRNVACYPQKSSRNVSPLPVLGTIQLSVFGKCCSLVS</sequence>
<keyword evidence="1" id="KW-0812">Transmembrane</keyword>